<dbReference type="Pfam" id="PF05908">
    <property type="entry name" value="Gamma_PGA_hydro"/>
    <property type="match status" value="1"/>
</dbReference>
<accession>A0A9W6QKL7</accession>
<proteinExistence type="predicted"/>
<dbReference type="Pfam" id="PF14594">
    <property type="entry name" value="Sipho_Gp37"/>
    <property type="match status" value="1"/>
</dbReference>
<name>A0A9W6QKL7_9PSEU</name>
<dbReference type="AlphaFoldDB" id="A0A9W6QKL7"/>
<protein>
    <recommendedName>
        <fullName evidence="1">Gp28/Gp37-like domain-containing protein</fullName>
    </recommendedName>
</protein>
<evidence type="ECO:0000259" key="1">
    <source>
        <dbReference type="Pfam" id="PF14594"/>
    </source>
</evidence>
<comment type="caution">
    <text evidence="2">The sequence shown here is derived from an EMBL/GenBank/DDBJ whole genome shotgun (WGS) entry which is preliminary data.</text>
</comment>
<dbReference type="Proteomes" id="UP001165042">
    <property type="component" value="Unassembled WGS sequence"/>
</dbReference>
<organism evidence="2 3">
    <name type="scientific">Actinokineospora globicatena</name>
    <dbReference type="NCBI Taxonomy" id="103729"/>
    <lineage>
        <taxon>Bacteria</taxon>
        <taxon>Bacillati</taxon>
        <taxon>Actinomycetota</taxon>
        <taxon>Actinomycetes</taxon>
        <taxon>Pseudonocardiales</taxon>
        <taxon>Pseudonocardiaceae</taxon>
        <taxon>Actinokineospora</taxon>
    </lineage>
</organism>
<evidence type="ECO:0000313" key="2">
    <source>
        <dbReference type="EMBL" id="GLW91766.1"/>
    </source>
</evidence>
<gene>
    <name evidence="2" type="ORF">Aglo03_25820</name>
</gene>
<keyword evidence="3" id="KW-1185">Reference proteome</keyword>
<dbReference type="InterPro" id="IPR038128">
    <property type="entry name" value="Gamma_PGA_hydro_sf"/>
</dbReference>
<dbReference type="Gene3D" id="3.40.630.100">
    <property type="entry name" value="Poly-gamma-glutamate hydrolase, zinc-binding motif"/>
    <property type="match status" value="1"/>
</dbReference>
<dbReference type="EMBL" id="BSSD01000003">
    <property type="protein sequence ID" value="GLW91766.1"/>
    <property type="molecule type" value="Genomic_DNA"/>
</dbReference>
<feature type="domain" description="Gp28/Gp37-like" evidence="1">
    <location>
        <begin position="226"/>
        <end position="577"/>
    </location>
</feature>
<dbReference type="InterPro" id="IPR029432">
    <property type="entry name" value="Gp28/Gp37-like_dom"/>
</dbReference>
<dbReference type="InterPro" id="IPR008585">
    <property type="entry name" value="Gamma_PGA_hydro"/>
</dbReference>
<dbReference type="RefSeq" id="WP_285610543.1">
    <property type="nucleotide sequence ID" value="NZ_BSSD01000003.1"/>
</dbReference>
<reference evidence="2" key="1">
    <citation type="submission" date="2023-02" db="EMBL/GenBank/DDBJ databases">
        <title>Actinokineospora globicatena NBRC 15670.</title>
        <authorList>
            <person name="Ichikawa N."/>
            <person name="Sato H."/>
            <person name="Tonouchi N."/>
        </authorList>
    </citation>
    <scope>NUCLEOTIDE SEQUENCE</scope>
    <source>
        <strain evidence="2">NBRC 15670</strain>
    </source>
</reference>
<evidence type="ECO:0000313" key="3">
    <source>
        <dbReference type="Proteomes" id="UP001165042"/>
    </source>
</evidence>
<sequence length="603" mass="64330">MPDTYATYAALAAVEVEGVDYLRHAVSPVGSTWAAIAIHGGGIEPGSGTLAKEIAAGSSTWRYYEFDGTKSSGNNVLHITSTNFDEPQCLALLATSTHTVSVHGFTGTPGVAVTAIGGRDTILRDRITAALLGAGFAVTTAPEEINGDDPDNICNRNLRGAGVQLELSQAQRQAFFVGGSTAKSVRDDPSKRTTAFWAYVNAIRSAYIDPVPDRPTTPTPRPRDTVWMIDPAGAKRGTITWTSYRAVPRFNAVSTAEVVCPLNPRHALAAAPGWRLAIVDGTRVTIAGPVVDAEITIDGTGGRARPQLVLRIEDDLRWLAGTQARPAPLAALTAQTPAYDVRTGQASTIMREYVDLNAGPGALTNRRVPGLTLAPDPATGATVTGRARFDRLLDLLAGLGISAGGPGLGFRINAGLSLDKTFEIYSPTDLRGPARFSIALRNLRRLNWRLTAPTATHIIGGGRGEEDAREFIEVADTGAATAWGRVEDFYDYRSASDADSGAELTQGATKRLVEQTETTAVEIEPVDTARLVYGRDYGLGDLVTVDIYGGVTVDEMIREVEITADRTGKRVRPRIGSVGTTRTRRDALLLRDALARLGSVERR</sequence>